<dbReference type="AlphaFoldDB" id="F0SSV7"/>
<keyword evidence="2" id="KW-1185">Reference proteome</keyword>
<dbReference type="EMBL" id="CP002546">
    <property type="protein sequence ID" value="ADY61435.1"/>
    <property type="molecule type" value="Genomic_DNA"/>
</dbReference>
<reference evidence="2" key="1">
    <citation type="submission" date="2011-02" db="EMBL/GenBank/DDBJ databases">
        <title>The complete genome of Planctomyces brasiliensis DSM 5305.</title>
        <authorList>
            <person name="Lucas S."/>
            <person name="Copeland A."/>
            <person name="Lapidus A."/>
            <person name="Bruce D."/>
            <person name="Goodwin L."/>
            <person name="Pitluck S."/>
            <person name="Kyrpides N."/>
            <person name="Mavromatis K."/>
            <person name="Pagani I."/>
            <person name="Ivanova N."/>
            <person name="Ovchinnikova G."/>
            <person name="Lu M."/>
            <person name="Detter J.C."/>
            <person name="Han C."/>
            <person name="Land M."/>
            <person name="Hauser L."/>
            <person name="Markowitz V."/>
            <person name="Cheng J.-F."/>
            <person name="Hugenholtz P."/>
            <person name="Woyke T."/>
            <person name="Wu D."/>
            <person name="Tindall B."/>
            <person name="Pomrenke H.G."/>
            <person name="Brambilla E."/>
            <person name="Klenk H.-P."/>
            <person name="Eisen J.A."/>
        </authorList>
    </citation>
    <scope>NUCLEOTIDE SEQUENCE [LARGE SCALE GENOMIC DNA]</scope>
    <source>
        <strain evidence="2">ATCC 49424 / DSM 5305 / JCM 21570 / NBRC 103401 / IFAM 1448</strain>
    </source>
</reference>
<dbReference type="KEGG" id="pbs:Plabr_3852"/>
<proteinExistence type="predicted"/>
<protein>
    <recommendedName>
        <fullName evidence="3">Short-chain dehydrogenase/reductase SDR</fullName>
    </recommendedName>
</protein>
<evidence type="ECO:0000313" key="2">
    <source>
        <dbReference type="Proteomes" id="UP000006860"/>
    </source>
</evidence>
<evidence type="ECO:0000313" key="1">
    <source>
        <dbReference type="EMBL" id="ADY61435.1"/>
    </source>
</evidence>
<sequence length="119" mass="13425">MRDLRGRLMRPRRSIFLNYVPIACPYKPNTRNAQNPSLSTSPPFQSAPLWRGDVVERSSARIVTLDHISDETIQSETKDFVSQIAVPAETFARMVAFAINEPANVDVNEILFRPTAQPI</sequence>
<gene>
    <name evidence="1" type="ordered locus">Plabr_3852</name>
</gene>
<accession>F0SSV7</accession>
<dbReference type="Proteomes" id="UP000006860">
    <property type="component" value="Chromosome"/>
</dbReference>
<dbReference type="eggNOG" id="COG4221">
    <property type="taxonomic scope" value="Bacteria"/>
</dbReference>
<dbReference type="STRING" id="756272.Plabr_3852"/>
<dbReference type="HOGENOM" id="CLU_2059679_0_0_0"/>
<evidence type="ECO:0008006" key="3">
    <source>
        <dbReference type="Google" id="ProtNLM"/>
    </source>
</evidence>
<name>F0SSV7_RUBBR</name>
<organism evidence="1 2">
    <name type="scientific">Rubinisphaera brasiliensis (strain ATCC 49424 / DSM 5305 / JCM 21570 / IAM 15109 / NBRC 103401 / IFAM 1448)</name>
    <name type="common">Planctomyces brasiliensis</name>
    <dbReference type="NCBI Taxonomy" id="756272"/>
    <lineage>
        <taxon>Bacteria</taxon>
        <taxon>Pseudomonadati</taxon>
        <taxon>Planctomycetota</taxon>
        <taxon>Planctomycetia</taxon>
        <taxon>Planctomycetales</taxon>
        <taxon>Planctomycetaceae</taxon>
        <taxon>Rubinisphaera</taxon>
    </lineage>
</organism>